<evidence type="ECO:0000256" key="2">
    <source>
        <dbReference type="ARBA" id="ARBA00022946"/>
    </source>
</evidence>
<reference evidence="5 6" key="1">
    <citation type="submission" date="2018-02" db="EMBL/GenBank/DDBJ databases">
        <title>Novel Leptospira species isolated from soil and water in Japan.</title>
        <authorList>
            <person name="Nakao R."/>
            <person name="Masuzawa T."/>
        </authorList>
    </citation>
    <scope>NUCLEOTIDE SEQUENCE [LARGE SCALE GENOMIC DNA]</scope>
    <source>
        <strain evidence="5 6">YH101</strain>
    </source>
</reference>
<proteinExistence type="inferred from homology"/>
<dbReference type="Gene3D" id="3.30.160.20">
    <property type="match status" value="1"/>
</dbReference>
<evidence type="ECO:0000313" key="5">
    <source>
        <dbReference type="EMBL" id="GBF49746.1"/>
    </source>
</evidence>
<accession>A0A2P2DYR1</accession>
<dbReference type="Proteomes" id="UP000245133">
    <property type="component" value="Unassembled WGS sequence"/>
</dbReference>
<feature type="compositionally biased region" description="Basic residues" evidence="3">
    <location>
        <begin position="102"/>
        <end position="119"/>
    </location>
</feature>
<dbReference type="RefSeq" id="WP_108974901.1">
    <property type="nucleotide sequence ID" value="NZ_BFBB01000003.1"/>
</dbReference>
<feature type="region of interest" description="Disordered" evidence="3">
    <location>
        <begin position="98"/>
        <end position="126"/>
    </location>
</feature>
<comment type="caution">
    <text evidence="5">The sequence shown here is derived from an EMBL/GenBank/DDBJ whole genome shotgun (WGS) entry which is preliminary data.</text>
</comment>
<dbReference type="PANTHER" id="PTHR46203:SF1">
    <property type="entry name" value="MITOCHONDRIAL TRANSLATION RELEASE FACTOR IN RESCUE"/>
    <property type="match status" value="1"/>
</dbReference>
<protein>
    <submittedName>
        <fullName evidence="5">RF-1 domain protein</fullName>
    </submittedName>
</protein>
<dbReference type="Pfam" id="PF00472">
    <property type="entry name" value="RF-1"/>
    <property type="match status" value="1"/>
</dbReference>
<gene>
    <name evidence="5" type="ORF">LPTSP4_12650</name>
</gene>
<organism evidence="5 6">
    <name type="scientific">Leptospira ryugenii</name>
    <dbReference type="NCBI Taxonomy" id="1917863"/>
    <lineage>
        <taxon>Bacteria</taxon>
        <taxon>Pseudomonadati</taxon>
        <taxon>Spirochaetota</taxon>
        <taxon>Spirochaetia</taxon>
        <taxon>Leptospirales</taxon>
        <taxon>Leptospiraceae</taxon>
        <taxon>Leptospira</taxon>
    </lineage>
</organism>
<comment type="similarity">
    <text evidence="1">Belongs to the prokaryotic/mitochondrial release factor family.</text>
</comment>
<evidence type="ECO:0000256" key="1">
    <source>
        <dbReference type="ARBA" id="ARBA00010835"/>
    </source>
</evidence>
<evidence type="ECO:0000313" key="6">
    <source>
        <dbReference type="Proteomes" id="UP000245133"/>
    </source>
</evidence>
<dbReference type="InterPro" id="IPR045853">
    <property type="entry name" value="Pep_chain_release_fac_I_sf"/>
</dbReference>
<evidence type="ECO:0000259" key="4">
    <source>
        <dbReference type="Pfam" id="PF00472"/>
    </source>
</evidence>
<dbReference type="EMBL" id="BFBB01000003">
    <property type="protein sequence ID" value="GBF49746.1"/>
    <property type="molecule type" value="Genomic_DNA"/>
</dbReference>
<dbReference type="InterPro" id="IPR000352">
    <property type="entry name" value="Pep_chain_release_fac_I"/>
</dbReference>
<evidence type="ECO:0000256" key="3">
    <source>
        <dbReference type="SAM" id="MobiDB-lite"/>
    </source>
</evidence>
<sequence>MALIFPVSIAKMELLRKSMERLNIQESDLKETFVKASGNGGQNVNKVSTAVRLVHLPSGIQIQCSIYRTQALNRYKARALLCNQLAESLVIPEEMKRNKEAVRKKKRKNDQKRRSKKKYAALGNIE</sequence>
<dbReference type="OrthoDB" id="9815709at2"/>
<dbReference type="AlphaFoldDB" id="A0A2P2DYR1"/>
<feature type="domain" description="Prokaryotic-type class I peptide chain release factors" evidence="4">
    <location>
        <begin position="20"/>
        <end position="117"/>
    </location>
</feature>
<name>A0A2P2DYR1_9LEPT</name>
<dbReference type="SUPFAM" id="SSF75620">
    <property type="entry name" value="Release factor"/>
    <property type="match status" value="1"/>
</dbReference>
<dbReference type="PANTHER" id="PTHR46203">
    <property type="entry name" value="PROBABLE PEPTIDE CHAIN RELEASE FACTOR C12ORF65"/>
    <property type="match status" value="1"/>
</dbReference>
<dbReference type="InterPro" id="IPR052405">
    <property type="entry name" value="Mito_Transl_Release_Factor"/>
</dbReference>
<dbReference type="GO" id="GO:0003747">
    <property type="term" value="F:translation release factor activity"/>
    <property type="evidence" value="ECO:0007669"/>
    <property type="project" value="InterPro"/>
</dbReference>
<keyword evidence="6" id="KW-1185">Reference proteome</keyword>
<keyword evidence="2" id="KW-0809">Transit peptide</keyword>